<evidence type="ECO:0000313" key="2">
    <source>
        <dbReference type="Proteomes" id="UP000722957"/>
    </source>
</evidence>
<comment type="caution">
    <text evidence="1">The sequence shown here is derived from an EMBL/GenBank/DDBJ whole genome shotgun (WGS) entry which is preliminary data.</text>
</comment>
<name>A0ABD4KQ82_VIBAN</name>
<dbReference type="Proteomes" id="UP000722957">
    <property type="component" value="Unassembled WGS sequence"/>
</dbReference>
<organism evidence="1 2">
    <name type="scientific">Vibrio anguillarum</name>
    <name type="common">Listonella anguillarum</name>
    <dbReference type="NCBI Taxonomy" id="55601"/>
    <lineage>
        <taxon>Bacteria</taxon>
        <taxon>Pseudomonadati</taxon>
        <taxon>Pseudomonadota</taxon>
        <taxon>Gammaproteobacteria</taxon>
        <taxon>Vibrionales</taxon>
        <taxon>Vibrionaceae</taxon>
        <taxon>Vibrio</taxon>
    </lineage>
</organism>
<evidence type="ECO:0000313" key="1">
    <source>
        <dbReference type="EMBL" id="MBF4273731.1"/>
    </source>
</evidence>
<protein>
    <submittedName>
        <fullName evidence="1">Uncharacterized protein</fullName>
    </submittedName>
</protein>
<proteinExistence type="predicted"/>
<dbReference type="EMBL" id="RDOM01000062">
    <property type="protein sequence ID" value="MBF4273731.1"/>
    <property type="molecule type" value="Genomic_DNA"/>
</dbReference>
<dbReference type="AlphaFoldDB" id="A0ABD4KQ82"/>
<gene>
    <name evidence="1" type="ORF">EAY07_17210</name>
</gene>
<reference evidence="1 2" key="1">
    <citation type="journal article" date="2021" name="PeerJ">
        <title>Analysis of 44 Vibrio anguillarum genomes reveals high genetic diversity.</title>
        <authorList>
            <person name="Hansen M.J."/>
            <person name="Dalsgaard I."/>
        </authorList>
    </citation>
    <scope>NUCLEOTIDE SEQUENCE [LARGE SCALE GENOMIC DNA]</scope>
    <source>
        <strain evidence="1 2">17-16730-2A</strain>
    </source>
</reference>
<sequence length="61" mass="7071">MSKDSYDYRVEVNKHMPSKYKSIIDAHLENTPLGNKLPRDARNLQRALLLKSMELNLEATI</sequence>
<accession>A0ABD4KQ82</accession>